<proteinExistence type="predicted"/>
<dbReference type="EMBL" id="BAABJO010000007">
    <property type="protein sequence ID" value="GAA5118626.1"/>
    <property type="molecule type" value="Genomic_DNA"/>
</dbReference>
<evidence type="ECO:0000313" key="2">
    <source>
        <dbReference type="EMBL" id="GAA5118626.1"/>
    </source>
</evidence>
<organism evidence="2 3">
    <name type="scientific">Pseudonocardia adelaidensis</name>
    <dbReference type="NCBI Taxonomy" id="648754"/>
    <lineage>
        <taxon>Bacteria</taxon>
        <taxon>Bacillati</taxon>
        <taxon>Actinomycetota</taxon>
        <taxon>Actinomycetes</taxon>
        <taxon>Pseudonocardiales</taxon>
        <taxon>Pseudonocardiaceae</taxon>
        <taxon>Pseudonocardia</taxon>
    </lineage>
</organism>
<dbReference type="RefSeq" id="WP_345604936.1">
    <property type="nucleotide sequence ID" value="NZ_BAABJO010000007.1"/>
</dbReference>
<name>A0ABP9NHX5_9PSEU</name>
<evidence type="ECO:0000256" key="1">
    <source>
        <dbReference type="SAM" id="MobiDB-lite"/>
    </source>
</evidence>
<accession>A0ABP9NHX5</accession>
<dbReference type="Proteomes" id="UP001500804">
    <property type="component" value="Unassembled WGS sequence"/>
</dbReference>
<sequence length="120" mass="12972">MGRTGSSPAGRLLVAAADRADSAAERLLVRLLREAGIDGWVLGHPLGPYTLDLALPHPATGHRGGQLGMARRSGPLSQRPPQGQLHHRRGWDLLRFTWHGLHEQPTESVTEIRQTLAAAA</sequence>
<gene>
    <name evidence="2" type="ORF">GCM10023320_23010</name>
</gene>
<evidence type="ECO:0000313" key="3">
    <source>
        <dbReference type="Proteomes" id="UP001500804"/>
    </source>
</evidence>
<reference evidence="3" key="1">
    <citation type="journal article" date="2019" name="Int. J. Syst. Evol. Microbiol.">
        <title>The Global Catalogue of Microorganisms (GCM) 10K type strain sequencing project: providing services to taxonomists for standard genome sequencing and annotation.</title>
        <authorList>
            <consortium name="The Broad Institute Genomics Platform"/>
            <consortium name="The Broad Institute Genome Sequencing Center for Infectious Disease"/>
            <person name="Wu L."/>
            <person name="Ma J."/>
        </authorList>
    </citation>
    <scope>NUCLEOTIDE SEQUENCE [LARGE SCALE GENOMIC DNA]</scope>
    <source>
        <strain evidence="3">JCM 18302</strain>
    </source>
</reference>
<comment type="caution">
    <text evidence="2">The sequence shown here is derived from an EMBL/GenBank/DDBJ whole genome shotgun (WGS) entry which is preliminary data.</text>
</comment>
<protein>
    <submittedName>
        <fullName evidence="2">Uncharacterized protein</fullName>
    </submittedName>
</protein>
<keyword evidence="3" id="KW-1185">Reference proteome</keyword>
<feature type="region of interest" description="Disordered" evidence="1">
    <location>
        <begin position="60"/>
        <end position="85"/>
    </location>
</feature>